<feature type="non-terminal residue" evidence="3">
    <location>
        <position position="64"/>
    </location>
</feature>
<gene>
    <name evidence="3" type="ORF">FJ693_17330</name>
</gene>
<evidence type="ECO:0000256" key="1">
    <source>
        <dbReference type="SAM" id="MobiDB-lite"/>
    </source>
</evidence>
<evidence type="ECO:0000313" key="3">
    <source>
        <dbReference type="EMBL" id="TRW43541.1"/>
    </source>
</evidence>
<dbReference type="Proteomes" id="UP000318693">
    <property type="component" value="Unassembled WGS sequence"/>
</dbReference>
<accession>A0A552WL87</accession>
<keyword evidence="4" id="KW-1185">Reference proteome</keyword>
<feature type="region of interest" description="Disordered" evidence="1">
    <location>
        <begin position="40"/>
        <end position="64"/>
    </location>
</feature>
<reference evidence="3 4" key="1">
    <citation type="submission" date="2019-07" db="EMBL/GenBank/DDBJ databases">
        <title>Georgenia wutianyii sp. nov. and Georgenia *** sp. nov. isolated from plateau pika (Ochotona curzoniae) in the Qinghai-Tibet plateau of China.</title>
        <authorList>
            <person name="Tian Z."/>
        </authorList>
    </citation>
    <scope>NUCLEOTIDE SEQUENCE [LARGE SCALE GENOMIC DNA]</scope>
    <source>
        <strain evidence="3 4">Z446</strain>
    </source>
</reference>
<proteinExistence type="predicted"/>
<sequence>MKRWGLVLVGACGALALVALASLGVGALAGPRDDVVLQTEIVRDAGPTPTPPPPAPPAPAAAPT</sequence>
<comment type="caution">
    <text evidence="3">The sequence shown here is derived from an EMBL/GenBank/DDBJ whole genome shotgun (WGS) entry which is preliminary data.</text>
</comment>
<feature type="compositionally biased region" description="Pro residues" evidence="1">
    <location>
        <begin position="48"/>
        <end position="64"/>
    </location>
</feature>
<dbReference type="AlphaFoldDB" id="A0A552WL87"/>
<organism evidence="3 4">
    <name type="scientific">Georgenia yuyongxinii</name>
    <dbReference type="NCBI Taxonomy" id="2589797"/>
    <lineage>
        <taxon>Bacteria</taxon>
        <taxon>Bacillati</taxon>
        <taxon>Actinomycetota</taxon>
        <taxon>Actinomycetes</taxon>
        <taxon>Micrococcales</taxon>
        <taxon>Bogoriellaceae</taxon>
        <taxon>Georgenia</taxon>
    </lineage>
</organism>
<name>A0A552WL87_9MICO</name>
<dbReference type="EMBL" id="VJXR01000077">
    <property type="protein sequence ID" value="TRW43541.1"/>
    <property type="molecule type" value="Genomic_DNA"/>
</dbReference>
<protein>
    <submittedName>
        <fullName evidence="3">Uncharacterized protein</fullName>
    </submittedName>
</protein>
<evidence type="ECO:0000256" key="2">
    <source>
        <dbReference type="SAM" id="SignalP"/>
    </source>
</evidence>
<feature type="signal peptide" evidence="2">
    <location>
        <begin position="1"/>
        <end position="21"/>
    </location>
</feature>
<keyword evidence="2" id="KW-0732">Signal</keyword>
<evidence type="ECO:0000313" key="4">
    <source>
        <dbReference type="Proteomes" id="UP000318693"/>
    </source>
</evidence>
<feature type="chain" id="PRO_5021850670" evidence="2">
    <location>
        <begin position="22"/>
        <end position="64"/>
    </location>
</feature>